<sequence length="244" mass="26648">MTTSPLIRPVARRLMAWAALILVMIVCSPARADITFDGFTRFIFEGSQKQLPVIIVNQSDEPALVQVKLDWGDKHHTSPLPMAVTKPLLLIPANGRASTGVLYQGLGLPSDRESFLMLKVLQVPKKADDSNAVALALQHNLKLFYRPELPGSIEDAVNQLQWSNSSDGGYEARNDSPYYLTLTEVGLRDRSGAACGQVIDHLMIAPFSTYSLPANGCDKPAGQVAYAYISDAGLPHPRQSTLKF</sequence>
<evidence type="ECO:0000313" key="9">
    <source>
        <dbReference type="EMBL" id="QXI37293.1"/>
    </source>
</evidence>
<feature type="chain" id="PRO_5039403704" evidence="6">
    <location>
        <begin position="33"/>
        <end position="244"/>
    </location>
</feature>
<evidence type="ECO:0000259" key="8">
    <source>
        <dbReference type="Pfam" id="PF02753"/>
    </source>
</evidence>
<reference evidence="9 10" key="2">
    <citation type="journal article" date="2021" name="Microorganisms">
        <title>The Ever-Expanding Pseudomonas Genus: Description of 43 New Species and Partition of the Pseudomonas putida Group.</title>
        <authorList>
            <person name="Girard L."/>
            <person name="Lood C."/>
            <person name="Hofte M."/>
            <person name="Vandamme P."/>
            <person name="Rokni-Zadeh H."/>
            <person name="van Noort V."/>
            <person name="Lavigne R."/>
            <person name="De Mot R."/>
        </authorList>
    </citation>
    <scope>NUCLEOTIDE SEQUENCE [LARGE SCALE GENOMIC DNA]</scope>
    <source>
        <strain evidence="9 10">RW9S1A</strain>
    </source>
</reference>
<dbReference type="InterPro" id="IPR016147">
    <property type="entry name" value="Pili_assmbl_chaperone_N"/>
</dbReference>
<dbReference type="PRINTS" id="PR00969">
    <property type="entry name" value="CHAPERONPILI"/>
</dbReference>
<evidence type="ECO:0000256" key="5">
    <source>
        <dbReference type="ARBA" id="ARBA00023186"/>
    </source>
</evidence>
<dbReference type="GO" id="GO:0071555">
    <property type="term" value="P:cell wall organization"/>
    <property type="evidence" value="ECO:0007669"/>
    <property type="project" value="InterPro"/>
</dbReference>
<keyword evidence="4" id="KW-0574">Periplasm</keyword>
<dbReference type="AlphaFoldDB" id="A0A9E6PV48"/>
<feature type="domain" description="Pili assembly chaperone N-terminal" evidence="7">
    <location>
        <begin position="40"/>
        <end position="148"/>
    </location>
</feature>
<dbReference type="Pfam" id="PF02753">
    <property type="entry name" value="PapD_C"/>
    <property type="match status" value="1"/>
</dbReference>
<feature type="signal peptide" evidence="6">
    <location>
        <begin position="1"/>
        <end position="32"/>
    </location>
</feature>
<dbReference type="RefSeq" id="WP_186662389.1">
    <property type="nucleotide sequence ID" value="NZ_CP077095.1"/>
</dbReference>
<keyword evidence="5" id="KW-0143">Chaperone</keyword>
<dbReference type="InterPro" id="IPR036316">
    <property type="entry name" value="Pili_assmbl_chap_C_dom_sf"/>
</dbReference>
<evidence type="ECO:0000256" key="2">
    <source>
        <dbReference type="ARBA" id="ARBA00007399"/>
    </source>
</evidence>
<keyword evidence="10" id="KW-1185">Reference proteome</keyword>
<reference evidence="9 10" key="1">
    <citation type="journal article" date="2020" name="Microorganisms">
        <title>Reliable Identification of Environmental Pseudomonas Isolates Using the rpoD Gene.</title>
        <authorList>
            <consortium name="The Broad Institute Genome Sequencing Platform"/>
            <person name="Girard L."/>
            <person name="Lood C."/>
            <person name="Rokni-Zadeh H."/>
            <person name="van Noort V."/>
            <person name="Lavigne R."/>
            <person name="De Mot R."/>
        </authorList>
    </citation>
    <scope>NUCLEOTIDE SEQUENCE [LARGE SCALE GENOMIC DNA]</scope>
    <source>
        <strain evidence="9 10">RW9S1A</strain>
    </source>
</reference>
<comment type="similarity">
    <text evidence="2">Belongs to the periplasmic pilus chaperone family.</text>
</comment>
<gene>
    <name evidence="9" type="ORF">HU772_018360</name>
</gene>
<dbReference type="EMBL" id="CP077095">
    <property type="protein sequence ID" value="QXI37293.1"/>
    <property type="molecule type" value="Genomic_DNA"/>
</dbReference>
<dbReference type="InterPro" id="IPR001829">
    <property type="entry name" value="Pili_assmbl_chaperone_bac"/>
</dbReference>
<dbReference type="KEGG" id="pxn:HU772_018360"/>
<evidence type="ECO:0000313" key="10">
    <source>
        <dbReference type="Proteomes" id="UP000633418"/>
    </source>
</evidence>
<evidence type="ECO:0000256" key="4">
    <source>
        <dbReference type="ARBA" id="ARBA00022764"/>
    </source>
</evidence>
<evidence type="ECO:0000256" key="1">
    <source>
        <dbReference type="ARBA" id="ARBA00004418"/>
    </source>
</evidence>
<dbReference type="PANTHER" id="PTHR30251:SF2">
    <property type="entry name" value="FIMBRIAL CHAPERONE YADV-RELATED"/>
    <property type="match status" value="1"/>
</dbReference>
<dbReference type="InterPro" id="IPR013783">
    <property type="entry name" value="Ig-like_fold"/>
</dbReference>
<dbReference type="InterPro" id="IPR016148">
    <property type="entry name" value="Pili_assmbl_chaperone_C"/>
</dbReference>
<evidence type="ECO:0000259" key="7">
    <source>
        <dbReference type="Pfam" id="PF00345"/>
    </source>
</evidence>
<name>A0A9E6PV48_9PSED</name>
<accession>A0A9E6PV48</accession>
<evidence type="ECO:0000256" key="6">
    <source>
        <dbReference type="SAM" id="SignalP"/>
    </source>
</evidence>
<dbReference type="SUPFAM" id="SSF49584">
    <property type="entry name" value="Periplasmic chaperone C-domain"/>
    <property type="match status" value="1"/>
</dbReference>
<evidence type="ECO:0000256" key="3">
    <source>
        <dbReference type="ARBA" id="ARBA00022729"/>
    </source>
</evidence>
<proteinExistence type="inferred from homology"/>
<keyword evidence="3 6" id="KW-0732">Signal</keyword>
<organism evidence="9 10">
    <name type="scientific">Pseudomonas xantholysinigenes</name>
    <dbReference type="NCBI Taxonomy" id="2745490"/>
    <lineage>
        <taxon>Bacteria</taxon>
        <taxon>Pseudomonadati</taxon>
        <taxon>Pseudomonadota</taxon>
        <taxon>Gammaproteobacteria</taxon>
        <taxon>Pseudomonadales</taxon>
        <taxon>Pseudomonadaceae</taxon>
        <taxon>Pseudomonas</taxon>
    </lineage>
</organism>
<dbReference type="InterPro" id="IPR008962">
    <property type="entry name" value="PapD-like_sf"/>
</dbReference>
<dbReference type="Gene3D" id="2.60.40.10">
    <property type="entry name" value="Immunoglobulins"/>
    <property type="match status" value="2"/>
</dbReference>
<dbReference type="Proteomes" id="UP000633418">
    <property type="component" value="Chromosome"/>
</dbReference>
<dbReference type="GO" id="GO:0030288">
    <property type="term" value="C:outer membrane-bounded periplasmic space"/>
    <property type="evidence" value="ECO:0007669"/>
    <property type="project" value="InterPro"/>
</dbReference>
<dbReference type="SUPFAM" id="SSF49354">
    <property type="entry name" value="PapD-like"/>
    <property type="match status" value="1"/>
</dbReference>
<dbReference type="PANTHER" id="PTHR30251">
    <property type="entry name" value="PILUS ASSEMBLY CHAPERONE"/>
    <property type="match status" value="1"/>
</dbReference>
<feature type="domain" description="Pili assembly chaperone C-terminal" evidence="8">
    <location>
        <begin position="173"/>
        <end position="233"/>
    </location>
</feature>
<comment type="subcellular location">
    <subcellularLocation>
        <location evidence="1">Periplasm</location>
    </subcellularLocation>
</comment>
<dbReference type="Pfam" id="PF00345">
    <property type="entry name" value="PapD_N"/>
    <property type="match status" value="1"/>
</dbReference>
<protein>
    <submittedName>
        <fullName evidence="9">Molecular chaperone</fullName>
    </submittedName>
</protein>
<dbReference type="InterPro" id="IPR050643">
    <property type="entry name" value="Periplasmic_pilus_chap"/>
</dbReference>